<dbReference type="Proteomes" id="UP000243463">
    <property type="component" value="Unassembled WGS sequence"/>
</dbReference>
<gene>
    <name evidence="1" type="ORF">SAMN05444584_2151</name>
</gene>
<organism evidence="1 2">
    <name type="scientific">Acinetobacter apis</name>
    <dbReference type="NCBI Taxonomy" id="1229165"/>
    <lineage>
        <taxon>Bacteria</taxon>
        <taxon>Pseudomonadati</taxon>
        <taxon>Pseudomonadota</taxon>
        <taxon>Gammaproteobacteria</taxon>
        <taxon>Moraxellales</taxon>
        <taxon>Moraxellaceae</taxon>
        <taxon>Acinetobacter</taxon>
    </lineage>
</organism>
<evidence type="ECO:0008006" key="3">
    <source>
        <dbReference type="Google" id="ProtNLM"/>
    </source>
</evidence>
<protein>
    <recommendedName>
        <fullName evidence="3">DUF432 domain-containing protein</fullName>
    </recommendedName>
</protein>
<dbReference type="EMBL" id="FZLN01000006">
    <property type="protein sequence ID" value="SNQ30164.1"/>
    <property type="molecule type" value="Genomic_DNA"/>
</dbReference>
<dbReference type="RefSeq" id="WP_171289081.1">
    <property type="nucleotide sequence ID" value="NZ_FZLN01000006.1"/>
</dbReference>
<dbReference type="AlphaFoldDB" id="A0A217EIG4"/>
<name>A0A217EIG4_9GAMM</name>
<evidence type="ECO:0000313" key="1">
    <source>
        <dbReference type="EMBL" id="SNQ30164.1"/>
    </source>
</evidence>
<reference evidence="2" key="1">
    <citation type="submission" date="2017-06" db="EMBL/GenBank/DDBJ databases">
        <authorList>
            <person name="Varghese N."/>
            <person name="Submissions S."/>
        </authorList>
    </citation>
    <scope>NUCLEOTIDE SEQUENCE [LARGE SCALE GENOMIC DNA]</scope>
    <source>
        <strain evidence="2">ANC 5114</strain>
    </source>
</reference>
<keyword evidence="2" id="KW-1185">Reference proteome</keyword>
<accession>A0A217EIG4</accession>
<evidence type="ECO:0000313" key="2">
    <source>
        <dbReference type="Proteomes" id="UP000243463"/>
    </source>
</evidence>
<sequence>MSADSVNDNKETSPNIKWWGEYLFELDQSRTWKFGSLILQITRHAQEWRVEFHRPLVQHDYEQSWREILDPDYVLPEPKHVERYMFRKTQNQFQLMPRLADHSVVIHPIEPIYIPAGQKGLLYISTPLWVVGFAEGHEDPLFDIPVIQPKETWFGPDTKKGELCYSTKVNGRTELEKLEPKAFRAVTPIVFHNTSHEQLRFDRMNVPIVALPLFFSEETNRLWTSHIKVIHDSSDRPSRVKIENRTPPRAGEVVYVHAPRSPGGVLFNMFDSFF</sequence>
<proteinExistence type="predicted"/>